<dbReference type="GO" id="GO:0006631">
    <property type="term" value="P:fatty acid metabolic process"/>
    <property type="evidence" value="ECO:0007669"/>
    <property type="project" value="TreeGrafter"/>
</dbReference>
<proteinExistence type="inferred from homology"/>
<dbReference type="InterPro" id="IPR000873">
    <property type="entry name" value="AMP-dep_synth/lig_dom"/>
</dbReference>
<dbReference type="RefSeq" id="WP_121806969.1">
    <property type="nucleotide sequence ID" value="NZ_RDBE01000010.1"/>
</dbReference>
<feature type="domain" description="AMP-dependent synthetase/ligase" evidence="3">
    <location>
        <begin position="14"/>
        <end position="368"/>
    </location>
</feature>
<dbReference type="Pfam" id="PF00501">
    <property type="entry name" value="AMP-binding"/>
    <property type="match status" value="1"/>
</dbReference>
<comment type="caution">
    <text evidence="5">The sequence shown here is derived from an EMBL/GenBank/DDBJ whole genome shotgun (WGS) entry which is preliminary data.</text>
</comment>
<evidence type="ECO:0000256" key="2">
    <source>
        <dbReference type="ARBA" id="ARBA00022598"/>
    </source>
</evidence>
<dbReference type="InterPro" id="IPR020845">
    <property type="entry name" value="AMP-binding_CS"/>
</dbReference>
<dbReference type="PANTHER" id="PTHR43201:SF5">
    <property type="entry name" value="MEDIUM-CHAIN ACYL-COA LIGASE ACSF2, MITOCHONDRIAL"/>
    <property type="match status" value="1"/>
</dbReference>
<dbReference type="Pfam" id="PF13193">
    <property type="entry name" value="AMP-binding_C"/>
    <property type="match status" value="1"/>
</dbReference>
<dbReference type="OrthoDB" id="9803968at2"/>
<sequence>MLVRDTIPAAAAYAATHWADEPAIHQGCRRLTFAEYVDRAGGVANGLVARGVTRGDRIAVWAPNGVDHAVVLLGLQLAGGVLVPVNTRFRDREVSQLLADARVSVLVTVEEFLGRRYADEARSLDLPDLREVLTVDTVPDWSLAGPPPADLTRGEDISAILFTSGTTGRPKGAMLRHDALVRGYREWSALTGMRHGDRVMVTNPFFHAFGLNVGLLAPLIHGATAYPVAVFDPGSVLALLRSERITYYPAPPTVFVALSDLVRAEGGGPLPSLRSAVIGATVIPRPTVDAMYDVLGVDDVHVPYGFTEASALATVTRRGDSRDVVCGTAGRPLPDITVRILDPNGVPVAPGETGEIEVSGYAVMPGYLDPETGQEQRPGTGGVVRSGDLGHVDAAGNLVIDGRIKDVVIVGGFNVYPAEVEACLVEHPAVAEVAVVGRPDDRLGEVAVAFVVRRAPVDEHELVAWCRDRIANFKVPRAVVVVDGLPMNASGKVLKRELRAQLPGGR</sequence>
<dbReference type="PANTHER" id="PTHR43201">
    <property type="entry name" value="ACYL-COA SYNTHETASE"/>
    <property type="match status" value="1"/>
</dbReference>
<dbReference type="Gene3D" id="3.30.300.30">
    <property type="match status" value="1"/>
</dbReference>
<dbReference type="AlphaFoldDB" id="A0A3L8NVV4"/>
<dbReference type="GO" id="GO:0031956">
    <property type="term" value="F:medium-chain fatty acid-CoA ligase activity"/>
    <property type="evidence" value="ECO:0007669"/>
    <property type="project" value="TreeGrafter"/>
</dbReference>
<dbReference type="InterPro" id="IPR025110">
    <property type="entry name" value="AMP-bd_C"/>
</dbReference>
<dbReference type="InterPro" id="IPR042099">
    <property type="entry name" value="ANL_N_sf"/>
</dbReference>
<dbReference type="FunFam" id="3.30.300.30:FF:000008">
    <property type="entry name" value="2,3-dihydroxybenzoate-AMP ligase"/>
    <property type="match status" value="1"/>
</dbReference>
<gene>
    <name evidence="5" type="ORF">D9V37_14805</name>
</gene>
<dbReference type="Gene3D" id="3.40.50.12780">
    <property type="entry name" value="N-terminal domain of ligase-like"/>
    <property type="match status" value="1"/>
</dbReference>
<evidence type="ECO:0000313" key="5">
    <source>
        <dbReference type="EMBL" id="RLV47466.1"/>
    </source>
</evidence>
<keyword evidence="6" id="KW-1185">Reference proteome</keyword>
<reference evidence="5 6" key="1">
    <citation type="submission" date="2018-10" db="EMBL/GenBank/DDBJ databases">
        <title>Marmoricola sp. 4Q3S-7 whole genome shotgun sequence.</title>
        <authorList>
            <person name="Li F."/>
        </authorList>
    </citation>
    <scope>NUCLEOTIDE SEQUENCE [LARGE SCALE GENOMIC DNA]</scope>
    <source>
        <strain evidence="5 6">4Q3S-7</strain>
    </source>
</reference>
<feature type="domain" description="AMP-binding enzyme C-terminal" evidence="4">
    <location>
        <begin position="419"/>
        <end position="492"/>
    </location>
</feature>
<evidence type="ECO:0000259" key="4">
    <source>
        <dbReference type="Pfam" id="PF13193"/>
    </source>
</evidence>
<evidence type="ECO:0000259" key="3">
    <source>
        <dbReference type="Pfam" id="PF00501"/>
    </source>
</evidence>
<name>A0A3L8NVV4_9ACTN</name>
<evidence type="ECO:0000313" key="6">
    <source>
        <dbReference type="Proteomes" id="UP000281708"/>
    </source>
</evidence>
<dbReference type="InterPro" id="IPR045851">
    <property type="entry name" value="AMP-bd_C_sf"/>
</dbReference>
<accession>A0A3L8NVV4</accession>
<dbReference type="Proteomes" id="UP000281708">
    <property type="component" value="Unassembled WGS sequence"/>
</dbReference>
<dbReference type="EMBL" id="RDBE01000010">
    <property type="protein sequence ID" value="RLV47466.1"/>
    <property type="molecule type" value="Genomic_DNA"/>
</dbReference>
<evidence type="ECO:0000256" key="1">
    <source>
        <dbReference type="ARBA" id="ARBA00006432"/>
    </source>
</evidence>
<dbReference type="PROSITE" id="PS00455">
    <property type="entry name" value="AMP_BINDING"/>
    <property type="match status" value="1"/>
</dbReference>
<organism evidence="5 6">
    <name type="scientific">Nocardioides mangrovicus</name>
    <dbReference type="NCBI Taxonomy" id="2478913"/>
    <lineage>
        <taxon>Bacteria</taxon>
        <taxon>Bacillati</taxon>
        <taxon>Actinomycetota</taxon>
        <taxon>Actinomycetes</taxon>
        <taxon>Propionibacteriales</taxon>
        <taxon>Nocardioidaceae</taxon>
        <taxon>Nocardioides</taxon>
    </lineage>
</organism>
<protein>
    <submittedName>
        <fullName evidence="5">Fatty acid--CoA ligase</fullName>
    </submittedName>
</protein>
<dbReference type="SUPFAM" id="SSF56801">
    <property type="entry name" value="Acetyl-CoA synthetase-like"/>
    <property type="match status" value="1"/>
</dbReference>
<comment type="similarity">
    <text evidence="1">Belongs to the ATP-dependent AMP-binding enzyme family.</text>
</comment>
<keyword evidence="2 5" id="KW-0436">Ligase</keyword>